<dbReference type="GO" id="GO:0005096">
    <property type="term" value="F:GTPase activator activity"/>
    <property type="evidence" value="ECO:0007669"/>
    <property type="project" value="InterPro"/>
</dbReference>
<organism evidence="1 2">
    <name type="scientific">Vespula vulgaris</name>
    <name type="common">Yellow jacket</name>
    <name type="synonym">Wasp</name>
    <dbReference type="NCBI Taxonomy" id="7454"/>
    <lineage>
        <taxon>Eukaryota</taxon>
        <taxon>Metazoa</taxon>
        <taxon>Ecdysozoa</taxon>
        <taxon>Arthropoda</taxon>
        <taxon>Hexapoda</taxon>
        <taxon>Insecta</taxon>
        <taxon>Pterygota</taxon>
        <taxon>Neoptera</taxon>
        <taxon>Endopterygota</taxon>
        <taxon>Hymenoptera</taxon>
        <taxon>Apocrita</taxon>
        <taxon>Aculeata</taxon>
        <taxon>Vespoidea</taxon>
        <taxon>Vespidae</taxon>
        <taxon>Vespinae</taxon>
        <taxon>Vespula</taxon>
    </lineage>
</organism>
<keyword evidence="2" id="KW-1185">Reference proteome</keyword>
<comment type="caution">
    <text evidence="1">The sequence shown here is derived from an EMBL/GenBank/DDBJ whole genome shotgun (WGS) entry which is preliminary data.</text>
</comment>
<evidence type="ECO:0000313" key="2">
    <source>
        <dbReference type="Proteomes" id="UP000614350"/>
    </source>
</evidence>
<evidence type="ECO:0008006" key="3">
    <source>
        <dbReference type="Google" id="ProtNLM"/>
    </source>
</evidence>
<name>A0A834J6B7_VESVU</name>
<dbReference type="PANTHER" id="PTHR21422">
    <property type="entry name" value="RAB3 GTPASE-ACTIVATING PROTEIN CATALYTIC SUBUNIT"/>
    <property type="match status" value="1"/>
</dbReference>
<dbReference type="AlphaFoldDB" id="A0A834J6B7"/>
<dbReference type="Proteomes" id="UP000614350">
    <property type="component" value="Unassembled WGS sequence"/>
</dbReference>
<dbReference type="EMBL" id="JACSEA010000018">
    <property type="protein sequence ID" value="KAF7382768.1"/>
    <property type="molecule type" value="Genomic_DNA"/>
</dbReference>
<proteinExistence type="predicted"/>
<evidence type="ECO:0000313" key="1">
    <source>
        <dbReference type="EMBL" id="KAF7382768.1"/>
    </source>
</evidence>
<accession>A0A834J6B7</accession>
<reference evidence="1" key="1">
    <citation type="journal article" date="2020" name="G3 (Bethesda)">
        <title>High-Quality Assemblies for Three Invasive Social Wasps from the &lt;i&gt;Vespula&lt;/i&gt; Genus.</title>
        <authorList>
            <person name="Harrop T.W.R."/>
            <person name="Guhlin J."/>
            <person name="McLaughlin G.M."/>
            <person name="Permina E."/>
            <person name="Stockwell P."/>
            <person name="Gilligan J."/>
            <person name="Le Lec M.F."/>
            <person name="Gruber M.A.M."/>
            <person name="Quinn O."/>
            <person name="Lovegrove M."/>
            <person name="Duncan E.J."/>
            <person name="Remnant E.J."/>
            <person name="Van Eeckhoven J."/>
            <person name="Graham B."/>
            <person name="Knapp R.A."/>
            <person name="Langford K.W."/>
            <person name="Kronenberg Z."/>
            <person name="Press M.O."/>
            <person name="Eacker S.M."/>
            <person name="Wilson-Rankin E.E."/>
            <person name="Purcell J."/>
            <person name="Lester P.J."/>
            <person name="Dearden P.K."/>
        </authorList>
    </citation>
    <scope>NUCLEOTIDE SEQUENCE</scope>
    <source>
        <strain evidence="1">Marl-1</strain>
    </source>
</reference>
<gene>
    <name evidence="1" type="ORF">HZH66_013170</name>
</gene>
<protein>
    <recommendedName>
        <fullName evidence="3">Rab3 GTPase-activating protein catalytic subunit</fullName>
    </recommendedName>
</protein>
<dbReference type="InterPro" id="IPR045700">
    <property type="entry name" value="Rab3GAP1"/>
</dbReference>
<sequence length="454" mass="52069">MNNIEIEDFYHHDFTTATEWEVFIARLEEIMHEWKMSDKRNGSPLKSGDFVNSQWKNNMEKVHFADVEFTFKHFRLVIENDETMKSSLEDEDDEKTECQKDIFNSSNDFARIDQEHLEIASYYGIREFLVLVPGKRNAIIDETRMKILLSSITIAANNTNCEVPIFVQVQESWQKMYLGTSVGRGSSVNFEMVHLKKIPPHCKYLTGLLAVFKQKITEGCGVRLDPVLVSVRFSYLLRDWTCSTWTQQPPDFDFMQGETLGVAELGKLPFGATFDPVGELHLYTTWPQMSEHVVVDSEGFTDLEPQLAPEWSVQVTMVPSPACLLGDYLTDFLHLCNDQRAMVDLLVIGKGNTKKPKNVEGPISEEILLPILYFLFPDTEDNPKTPYGDMSTYYEEEQWKGVKTCIIDSLIWRLAVVAAHCTHNLGGATALAQLWHEFVQEIRFRRESDILIPG</sequence>
<dbReference type="PANTHER" id="PTHR21422:SF9">
    <property type="entry name" value="RAB3 GTPASE-ACTIVATING PROTEIN CATALYTIC SUBUNIT"/>
    <property type="match status" value="1"/>
</dbReference>